<feature type="domain" description="Methyltransferase" evidence="2">
    <location>
        <begin position="132"/>
        <end position="223"/>
    </location>
</feature>
<dbReference type="PANTHER" id="PTHR43591">
    <property type="entry name" value="METHYLTRANSFERASE"/>
    <property type="match status" value="1"/>
</dbReference>
<protein>
    <submittedName>
        <fullName evidence="3">S-adenosyl-L-methionine-dependent methyltransferase</fullName>
    </submittedName>
</protein>
<sequence>MGAASSKNLLLRKERRQKIDRNEKKSSSFSKKLFRRATRSTVVVASTDETNRLSDSADRSDCYAQSKSTSSGHRYRYLNGRRHHDDEEVNYVLPNDDDEVDRNHQQHWVLRHIFQCNFHAPVHKQLENGIQVLDSGCGPATWTLEMGDAYPNSKFIGIDVSALFPENIKPPNVEFITGNIAKNIPFDDNTFDYIHQRLVILGLTEKDWQNNLKELYRILKPGGYLELAEPVMDMTDTGPLTKEYETALHSALLYRNMCPNIGEQLHDRLISTGFENVTMLNRQIPINHDGKAGELWWQDFKYVSLALRPIVAKINSDFEDPGKFETHLENCGIECRNYKTNVKWFINYAQKPPSDKNATKFHSKIWWFNTYVSKVCPTSCLPFVCSQLYKTVLTIGIYR</sequence>
<organism evidence="3 4">
    <name type="scientific">Rhizopus microsporus</name>
    <dbReference type="NCBI Taxonomy" id="58291"/>
    <lineage>
        <taxon>Eukaryota</taxon>
        <taxon>Fungi</taxon>
        <taxon>Fungi incertae sedis</taxon>
        <taxon>Mucoromycota</taxon>
        <taxon>Mucoromycotina</taxon>
        <taxon>Mucoromycetes</taxon>
        <taxon>Mucorales</taxon>
        <taxon>Mucorineae</taxon>
        <taxon>Rhizopodaceae</taxon>
        <taxon>Rhizopus</taxon>
    </lineage>
</organism>
<evidence type="ECO:0000259" key="2">
    <source>
        <dbReference type="Pfam" id="PF13649"/>
    </source>
</evidence>
<dbReference type="InterPro" id="IPR029063">
    <property type="entry name" value="SAM-dependent_MTases_sf"/>
</dbReference>
<dbReference type="EMBL" id="KV921450">
    <property type="protein sequence ID" value="ORE14851.1"/>
    <property type="molecule type" value="Genomic_DNA"/>
</dbReference>
<dbReference type="PANTHER" id="PTHR43591:SF24">
    <property type="entry name" value="2-METHOXY-6-POLYPRENYL-1,4-BENZOQUINOL METHYLASE, MITOCHONDRIAL"/>
    <property type="match status" value="1"/>
</dbReference>
<proteinExistence type="predicted"/>
<feature type="compositionally biased region" description="Basic and acidic residues" evidence="1">
    <location>
        <begin position="17"/>
        <end position="26"/>
    </location>
</feature>
<reference evidence="3 4" key="1">
    <citation type="journal article" date="2016" name="Proc. Natl. Acad. Sci. U.S.A.">
        <title>Lipid metabolic changes in an early divergent fungus govern the establishment of a mutualistic symbiosis with endobacteria.</title>
        <authorList>
            <person name="Lastovetsky O.A."/>
            <person name="Gaspar M.L."/>
            <person name="Mondo S.J."/>
            <person name="LaButti K.M."/>
            <person name="Sandor L."/>
            <person name="Grigoriev I.V."/>
            <person name="Henry S.A."/>
            <person name="Pawlowska T.E."/>
        </authorList>
    </citation>
    <scope>NUCLEOTIDE SEQUENCE [LARGE SCALE GENOMIC DNA]</scope>
    <source>
        <strain evidence="3 4">ATCC 11559</strain>
    </source>
</reference>
<evidence type="ECO:0000313" key="3">
    <source>
        <dbReference type="EMBL" id="ORE14851.1"/>
    </source>
</evidence>
<dbReference type="VEuPathDB" id="FungiDB:BCV72DRAFT_210706"/>
<feature type="region of interest" description="Disordered" evidence="1">
    <location>
        <begin position="1"/>
        <end position="31"/>
    </location>
</feature>
<dbReference type="AlphaFoldDB" id="A0A1X0RSG4"/>
<dbReference type="CDD" id="cd02440">
    <property type="entry name" value="AdoMet_MTases"/>
    <property type="match status" value="1"/>
</dbReference>
<dbReference type="GO" id="GO:0032259">
    <property type="term" value="P:methylation"/>
    <property type="evidence" value="ECO:0007669"/>
    <property type="project" value="UniProtKB-KW"/>
</dbReference>
<dbReference type="Gene3D" id="3.40.50.150">
    <property type="entry name" value="Vaccinia Virus protein VP39"/>
    <property type="match status" value="1"/>
</dbReference>
<dbReference type="SUPFAM" id="SSF53335">
    <property type="entry name" value="S-adenosyl-L-methionine-dependent methyltransferases"/>
    <property type="match status" value="1"/>
</dbReference>
<evidence type="ECO:0000313" key="4">
    <source>
        <dbReference type="Proteomes" id="UP000242381"/>
    </source>
</evidence>
<gene>
    <name evidence="3" type="ORF">BCV71DRAFT_257728</name>
</gene>
<dbReference type="Proteomes" id="UP000242381">
    <property type="component" value="Unassembled WGS sequence"/>
</dbReference>
<keyword evidence="3" id="KW-0489">Methyltransferase</keyword>
<name>A0A1X0RSG4_RHIZD</name>
<dbReference type="GO" id="GO:0008168">
    <property type="term" value="F:methyltransferase activity"/>
    <property type="evidence" value="ECO:0007669"/>
    <property type="project" value="UniProtKB-KW"/>
</dbReference>
<dbReference type="VEuPathDB" id="FungiDB:BCV72DRAFT_10139"/>
<dbReference type="OMA" id="FEMGEAW"/>
<dbReference type="Pfam" id="PF13649">
    <property type="entry name" value="Methyltransf_25"/>
    <property type="match status" value="1"/>
</dbReference>
<accession>A0A1X0RSG4</accession>
<keyword evidence="3" id="KW-0808">Transferase</keyword>
<evidence type="ECO:0000256" key="1">
    <source>
        <dbReference type="SAM" id="MobiDB-lite"/>
    </source>
</evidence>
<dbReference type="InterPro" id="IPR041698">
    <property type="entry name" value="Methyltransf_25"/>
</dbReference>